<dbReference type="InterPro" id="IPR018060">
    <property type="entry name" value="HTH_AraC"/>
</dbReference>
<comment type="caution">
    <text evidence="8">The sequence shown here is derived from an EMBL/GenBank/DDBJ whole genome shotgun (WGS) entry which is preliminary data.</text>
</comment>
<dbReference type="InterPro" id="IPR009057">
    <property type="entry name" value="Homeodomain-like_sf"/>
</dbReference>
<dbReference type="Pfam" id="PF07883">
    <property type="entry name" value="Cupin_2"/>
    <property type="match status" value="1"/>
</dbReference>
<keyword evidence="3" id="KW-0238">DNA-binding</keyword>
<dbReference type="SUPFAM" id="SSF46689">
    <property type="entry name" value="Homeodomain-like"/>
    <property type="match status" value="1"/>
</dbReference>
<dbReference type="FunFam" id="1.10.10.60:FF:000132">
    <property type="entry name" value="AraC family transcriptional regulator"/>
    <property type="match status" value="1"/>
</dbReference>
<name>A0A542Y242_9MICO</name>
<dbReference type="Proteomes" id="UP000319094">
    <property type="component" value="Unassembled WGS sequence"/>
</dbReference>
<proteinExistence type="predicted"/>
<accession>A0A542Y242</accession>
<evidence type="ECO:0000256" key="1">
    <source>
        <dbReference type="ARBA" id="ARBA00022491"/>
    </source>
</evidence>
<organism evidence="8 9">
    <name type="scientific">Leucobacter komagatae</name>
    <dbReference type="NCBI Taxonomy" id="55969"/>
    <lineage>
        <taxon>Bacteria</taxon>
        <taxon>Bacillati</taxon>
        <taxon>Actinomycetota</taxon>
        <taxon>Actinomycetes</taxon>
        <taxon>Micrococcales</taxon>
        <taxon>Microbacteriaceae</taxon>
        <taxon>Leucobacter</taxon>
    </lineage>
</organism>
<dbReference type="Pfam" id="PF12833">
    <property type="entry name" value="HTH_18"/>
    <property type="match status" value="1"/>
</dbReference>
<dbReference type="SMART" id="SM00342">
    <property type="entry name" value="HTH_ARAC"/>
    <property type="match status" value="1"/>
</dbReference>
<dbReference type="PANTHER" id="PTHR11019:SF199">
    <property type="entry name" value="HTH-TYPE TRANSCRIPTIONAL REGULATOR NIMR"/>
    <property type="match status" value="1"/>
</dbReference>
<dbReference type="RefSeq" id="WP_141885640.1">
    <property type="nucleotide sequence ID" value="NZ_BAAAUY010000023.1"/>
</dbReference>
<dbReference type="InterPro" id="IPR013096">
    <property type="entry name" value="Cupin_2"/>
</dbReference>
<reference evidence="8 9" key="1">
    <citation type="submission" date="2019-06" db="EMBL/GenBank/DDBJ databases">
        <title>Sequencing the genomes of 1000 actinobacteria strains.</title>
        <authorList>
            <person name="Klenk H.-P."/>
        </authorList>
    </citation>
    <scope>NUCLEOTIDE SEQUENCE [LARGE SCALE GENOMIC DNA]</scope>
    <source>
        <strain evidence="8 9">DSM 8803</strain>
    </source>
</reference>
<dbReference type="Gene3D" id="2.60.120.10">
    <property type="entry name" value="Jelly Rolls"/>
    <property type="match status" value="1"/>
</dbReference>
<dbReference type="PROSITE" id="PS00041">
    <property type="entry name" value="HTH_ARAC_FAMILY_1"/>
    <property type="match status" value="1"/>
</dbReference>
<dbReference type="SUPFAM" id="SSF51182">
    <property type="entry name" value="RmlC-like cupins"/>
    <property type="match status" value="1"/>
</dbReference>
<evidence type="ECO:0000256" key="6">
    <source>
        <dbReference type="ARBA" id="ARBA00079449"/>
    </source>
</evidence>
<dbReference type="InterPro" id="IPR014710">
    <property type="entry name" value="RmlC-like_jellyroll"/>
</dbReference>
<evidence type="ECO:0000256" key="4">
    <source>
        <dbReference type="ARBA" id="ARBA00023163"/>
    </source>
</evidence>
<dbReference type="GO" id="GO:0003700">
    <property type="term" value="F:DNA-binding transcription factor activity"/>
    <property type="evidence" value="ECO:0007669"/>
    <property type="project" value="InterPro"/>
</dbReference>
<dbReference type="PROSITE" id="PS01124">
    <property type="entry name" value="HTH_ARAC_FAMILY_2"/>
    <property type="match status" value="1"/>
</dbReference>
<dbReference type="AlphaFoldDB" id="A0A542Y242"/>
<gene>
    <name evidence="8" type="ORF">FB468_0125</name>
</gene>
<evidence type="ECO:0000259" key="7">
    <source>
        <dbReference type="PROSITE" id="PS01124"/>
    </source>
</evidence>
<dbReference type="PANTHER" id="PTHR11019">
    <property type="entry name" value="HTH-TYPE TRANSCRIPTIONAL REGULATOR NIMR"/>
    <property type="match status" value="1"/>
</dbReference>
<keyword evidence="1" id="KW-0678">Repressor</keyword>
<evidence type="ECO:0000313" key="8">
    <source>
        <dbReference type="EMBL" id="TQL42144.1"/>
    </source>
</evidence>
<keyword evidence="9" id="KW-1185">Reference proteome</keyword>
<keyword evidence="2" id="KW-0805">Transcription regulation</keyword>
<keyword evidence="4" id="KW-0804">Transcription</keyword>
<dbReference type="InterPro" id="IPR018062">
    <property type="entry name" value="HTH_AraC-typ_CS"/>
</dbReference>
<dbReference type="Gene3D" id="1.10.10.60">
    <property type="entry name" value="Homeodomain-like"/>
    <property type="match status" value="1"/>
</dbReference>
<evidence type="ECO:0000256" key="5">
    <source>
        <dbReference type="ARBA" id="ARBA00074140"/>
    </source>
</evidence>
<evidence type="ECO:0000313" key="9">
    <source>
        <dbReference type="Proteomes" id="UP000319094"/>
    </source>
</evidence>
<dbReference type="GO" id="GO:0043565">
    <property type="term" value="F:sequence-specific DNA binding"/>
    <property type="evidence" value="ECO:0007669"/>
    <property type="project" value="InterPro"/>
</dbReference>
<evidence type="ECO:0000256" key="3">
    <source>
        <dbReference type="ARBA" id="ARBA00023125"/>
    </source>
</evidence>
<dbReference type="OrthoDB" id="2039152at2"/>
<protein>
    <recommendedName>
        <fullName evidence="5">HTH-type transcriptional regulator RipA</fullName>
    </recommendedName>
    <alternativeName>
        <fullName evidence="6">Repressor of iron proteins A</fullName>
    </alternativeName>
</protein>
<feature type="domain" description="HTH araC/xylS-type" evidence="7">
    <location>
        <begin position="165"/>
        <end position="262"/>
    </location>
</feature>
<dbReference type="EMBL" id="VFON01000001">
    <property type="protein sequence ID" value="TQL42144.1"/>
    <property type="molecule type" value="Genomic_DNA"/>
</dbReference>
<evidence type="ECO:0000256" key="2">
    <source>
        <dbReference type="ARBA" id="ARBA00023015"/>
    </source>
</evidence>
<sequence>MPDSLTLHTLEAEIHGVRDPEELIPDPFLLTTIVRDQPSTARWLEHSHAVAELIWVISGVVNVSVGGAIHVIRPGWGLIVPPDTRHGSQVMRSARIGTTYLRDSQAGAPTSVRLSRALMEMLQHLNETPMETDERLRAQRVCLDMIGASRSHSSGLPVPSDPRISRIARAILADPADDRSLEQWSVITGTSVSTIARTFSETADMSFVRWRRQVRVNAAMSLLAAGLPVTAAGRRVGYHSPSAFVTAFRQEVGQTPGAYLKDRASACVDSGTFRPIRDIASS</sequence>
<dbReference type="InterPro" id="IPR011051">
    <property type="entry name" value="RmlC_Cupin_sf"/>
</dbReference>